<dbReference type="EMBL" id="RQFU01000023">
    <property type="protein sequence ID" value="TGL17458.1"/>
    <property type="molecule type" value="Genomic_DNA"/>
</dbReference>
<proteinExistence type="predicted"/>
<dbReference type="InterPro" id="IPR050697">
    <property type="entry name" value="Adenylyl/Guanylyl_Cyclase_3/4"/>
</dbReference>
<dbReference type="Proteomes" id="UP000298200">
    <property type="component" value="Unassembled WGS sequence"/>
</dbReference>
<dbReference type="InterPro" id="IPR029787">
    <property type="entry name" value="Nucleotide_cyclase"/>
</dbReference>
<keyword evidence="3" id="KW-1185">Reference proteome</keyword>
<dbReference type="Gene3D" id="3.30.70.1230">
    <property type="entry name" value="Nucleotide cyclase"/>
    <property type="match status" value="1"/>
</dbReference>
<dbReference type="Pfam" id="PF19363">
    <property type="entry name" value="DUF5939"/>
    <property type="match status" value="1"/>
</dbReference>
<dbReference type="PANTHER" id="PTHR43081:SF19">
    <property type="entry name" value="PH-SENSITIVE ADENYLATE CYCLASE RV1264"/>
    <property type="match status" value="1"/>
</dbReference>
<evidence type="ECO:0000313" key="3">
    <source>
        <dbReference type="Proteomes" id="UP000298200"/>
    </source>
</evidence>
<accession>A0ABY2LZ07</accession>
<dbReference type="SMART" id="SM00044">
    <property type="entry name" value="CYCc"/>
    <property type="match status" value="1"/>
</dbReference>
<name>A0ABY2LZ07_9LEPT</name>
<evidence type="ECO:0000259" key="1">
    <source>
        <dbReference type="PROSITE" id="PS50125"/>
    </source>
</evidence>
<dbReference type="CDD" id="cd07302">
    <property type="entry name" value="CHD"/>
    <property type="match status" value="1"/>
</dbReference>
<gene>
    <name evidence="2" type="ORF">EHQ46_16435</name>
</gene>
<comment type="caution">
    <text evidence="2">The sequence shown here is derived from an EMBL/GenBank/DDBJ whole genome shotgun (WGS) entry which is preliminary data.</text>
</comment>
<dbReference type="Pfam" id="PF00211">
    <property type="entry name" value="Guanylate_cyc"/>
    <property type="match status" value="1"/>
</dbReference>
<dbReference type="SUPFAM" id="SSF55073">
    <property type="entry name" value="Nucleotide cyclase"/>
    <property type="match status" value="1"/>
</dbReference>
<dbReference type="InterPro" id="IPR045983">
    <property type="entry name" value="GUC-dom-containing_N"/>
</dbReference>
<dbReference type="InterPro" id="IPR001054">
    <property type="entry name" value="A/G_cyclase"/>
</dbReference>
<reference evidence="3" key="1">
    <citation type="journal article" date="2019" name="PLoS Negl. Trop. Dis.">
        <title>Revisiting the worldwide diversity of Leptospira species in the environment.</title>
        <authorList>
            <person name="Vincent A.T."/>
            <person name="Schiettekatte O."/>
            <person name="Bourhy P."/>
            <person name="Veyrier F.J."/>
            <person name="Picardeau M."/>
        </authorList>
    </citation>
    <scope>NUCLEOTIDE SEQUENCE [LARGE SCALE GENOMIC DNA]</scope>
    <source>
        <strain evidence="3">201800272</strain>
    </source>
</reference>
<dbReference type="PANTHER" id="PTHR43081">
    <property type="entry name" value="ADENYLATE CYCLASE, TERMINAL-DIFFERENTIATION SPECIFIC-RELATED"/>
    <property type="match status" value="1"/>
</dbReference>
<feature type="domain" description="Guanylate cyclase" evidence="1">
    <location>
        <begin position="306"/>
        <end position="424"/>
    </location>
</feature>
<organism evidence="2 3">
    <name type="scientific">Leptospira yanagawae</name>
    <dbReference type="NCBI Taxonomy" id="293069"/>
    <lineage>
        <taxon>Bacteria</taxon>
        <taxon>Pseudomonadati</taxon>
        <taxon>Spirochaetota</taxon>
        <taxon>Spirochaetia</taxon>
        <taxon>Leptospirales</taxon>
        <taxon>Leptospiraceae</taxon>
        <taxon>Leptospira</taxon>
    </lineage>
</organism>
<dbReference type="RefSeq" id="WP_135637156.1">
    <property type="nucleotide sequence ID" value="NZ_RQFU01000023.1"/>
</dbReference>
<sequence length="477" mass="55015">MNGLEEKLKVVNEKREWPNGLVLKFIHLVEYDDDDSLYRMNPYTIASKWQYSTSDCIDFFLHCSRESILILNWRLICSRCGDSIEDFRKLKDFHSHFYCTFCRREYESYLDDYILVDFTIHPTVRKIKFHNPNELSLEDFYYKYHFSREGHFPGSRLLLTDWLKSLELSLVDVKENSKQIVKFQTKPGYVIVNNLMLGSEFYYSTNEEEKVTASELTISFDGKQIRGPENAVLKSGENTIYFENASQSNLPLAFFQMGQDFLTSEFQLEFDPFLTGKQLITNKTYNQLFQTEAVIGPDALKIRDLTFFFSDLKGSTALYERIGDIKAFSLVQSHFEEIAKVIKEYNGYFVKTIGDAIMAVFLNANDAFVASRLILEVIAEFNRRHHSNDILLKIGIHRGPAIAVTLNEKIDYFGQTVNIAARIQGLAEENEICISKETGIQKANVSLSLGESILEESVFVKGVVQPIDILRFHKNAT</sequence>
<evidence type="ECO:0000313" key="2">
    <source>
        <dbReference type="EMBL" id="TGL17458.1"/>
    </source>
</evidence>
<protein>
    <submittedName>
        <fullName evidence="2">Adenylate/guanylate cyclase domain-containing protein</fullName>
    </submittedName>
</protein>
<dbReference type="PROSITE" id="PS50125">
    <property type="entry name" value="GUANYLATE_CYCLASE_2"/>
    <property type="match status" value="1"/>
</dbReference>